<dbReference type="EMBL" id="MTSE01000011">
    <property type="protein sequence ID" value="OUJ72373.1"/>
    <property type="molecule type" value="Genomic_DNA"/>
</dbReference>
<keyword evidence="3" id="KW-0804">Transcription</keyword>
<dbReference type="RefSeq" id="WP_086595718.1">
    <property type="nucleotide sequence ID" value="NZ_MTSE01000011.1"/>
</dbReference>
<evidence type="ECO:0000313" key="5">
    <source>
        <dbReference type="EMBL" id="OUJ72373.1"/>
    </source>
</evidence>
<dbReference type="GO" id="GO:0003700">
    <property type="term" value="F:DNA-binding transcription factor activity"/>
    <property type="evidence" value="ECO:0007669"/>
    <property type="project" value="InterPro"/>
</dbReference>
<keyword evidence="1" id="KW-0805">Transcription regulation</keyword>
<dbReference type="GO" id="GO:0043565">
    <property type="term" value="F:sequence-specific DNA binding"/>
    <property type="evidence" value="ECO:0007669"/>
    <property type="project" value="InterPro"/>
</dbReference>
<keyword evidence="6" id="KW-1185">Reference proteome</keyword>
<reference evidence="5 6" key="1">
    <citation type="submission" date="2017-01" db="EMBL/GenBank/DDBJ databases">
        <title>A new Hymenobacter.</title>
        <authorList>
            <person name="Liang Y."/>
            <person name="Feng F."/>
        </authorList>
    </citation>
    <scope>NUCLEOTIDE SEQUENCE [LARGE SCALE GENOMIC DNA]</scope>
    <source>
        <strain evidence="5">MIMBbqt21</strain>
    </source>
</reference>
<comment type="caution">
    <text evidence="5">The sequence shown here is derived from an EMBL/GenBank/DDBJ whole genome shotgun (WGS) entry which is preliminary data.</text>
</comment>
<dbReference type="Proteomes" id="UP000194873">
    <property type="component" value="Unassembled WGS sequence"/>
</dbReference>
<evidence type="ECO:0000259" key="4">
    <source>
        <dbReference type="PROSITE" id="PS01124"/>
    </source>
</evidence>
<accession>A0A243W9Z8</accession>
<dbReference type="OrthoDB" id="4480133at2"/>
<keyword evidence="2" id="KW-0238">DNA-binding</keyword>
<organism evidence="5 6">
    <name type="scientific">Hymenobacter crusticola</name>
    <dbReference type="NCBI Taxonomy" id="1770526"/>
    <lineage>
        <taxon>Bacteria</taxon>
        <taxon>Pseudomonadati</taxon>
        <taxon>Bacteroidota</taxon>
        <taxon>Cytophagia</taxon>
        <taxon>Cytophagales</taxon>
        <taxon>Hymenobacteraceae</taxon>
        <taxon>Hymenobacter</taxon>
    </lineage>
</organism>
<dbReference type="PANTHER" id="PTHR43280">
    <property type="entry name" value="ARAC-FAMILY TRANSCRIPTIONAL REGULATOR"/>
    <property type="match status" value="1"/>
</dbReference>
<evidence type="ECO:0000256" key="2">
    <source>
        <dbReference type="ARBA" id="ARBA00023125"/>
    </source>
</evidence>
<proteinExistence type="predicted"/>
<protein>
    <submittedName>
        <fullName evidence="5">AraC family transcriptional regulator</fullName>
    </submittedName>
</protein>
<dbReference type="Pfam" id="PF22200">
    <property type="entry name" value="ExsA_N"/>
    <property type="match status" value="1"/>
</dbReference>
<evidence type="ECO:0000313" key="6">
    <source>
        <dbReference type="Proteomes" id="UP000194873"/>
    </source>
</evidence>
<dbReference type="InterPro" id="IPR018060">
    <property type="entry name" value="HTH_AraC"/>
</dbReference>
<dbReference type="PANTHER" id="PTHR43280:SF2">
    <property type="entry name" value="HTH-TYPE TRANSCRIPTIONAL REGULATOR EXSA"/>
    <property type="match status" value="1"/>
</dbReference>
<dbReference type="Pfam" id="PF12833">
    <property type="entry name" value="HTH_18"/>
    <property type="match status" value="1"/>
</dbReference>
<sequence length="268" mass="30758">MANTTDPHVPQLVYSCVSKRVVEGELFIRQHVVDYIIAGTSEVSFGGQSHLFQAGDFRFAARNRLSKFVKQPPQGGEYRSLSICIDQTTLLELKSQFQSDGADAAAYDNVFVLKPNPLFNNYIDSLLPYVEHNHQLEASLVRVKVKEAVLIFLAANPHLKALLFDFNEPGKIDLQAYMEEHYHCNSTLEHFAYLTGRSLSTFKRDFGKLYHTTPSRWLVQKRLEDAHYLLKEKKRKSTEVYLEVGFKDYAHFFVAFKKHFGIAPSMMQ</sequence>
<dbReference type="PROSITE" id="PS01124">
    <property type="entry name" value="HTH_ARAC_FAMILY_2"/>
    <property type="match status" value="1"/>
</dbReference>
<dbReference type="InterPro" id="IPR054015">
    <property type="entry name" value="ExsA-like_N"/>
</dbReference>
<evidence type="ECO:0000256" key="3">
    <source>
        <dbReference type="ARBA" id="ARBA00023163"/>
    </source>
</evidence>
<dbReference type="InterPro" id="IPR009057">
    <property type="entry name" value="Homeodomain-like_sf"/>
</dbReference>
<evidence type="ECO:0000256" key="1">
    <source>
        <dbReference type="ARBA" id="ARBA00023015"/>
    </source>
</evidence>
<dbReference type="SMART" id="SM00342">
    <property type="entry name" value="HTH_ARAC"/>
    <property type="match status" value="1"/>
</dbReference>
<feature type="domain" description="HTH araC/xylS-type" evidence="4">
    <location>
        <begin position="172"/>
        <end position="268"/>
    </location>
</feature>
<name>A0A243W9Z8_9BACT</name>
<dbReference type="Gene3D" id="1.10.10.60">
    <property type="entry name" value="Homeodomain-like"/>
    <property type="match status" value="1"/>
</dbReference>
<dbReference type="AlphaFoldDB" id="A0A243W9Z8"/>
<dbReference type="SUPFAM" id="SSF46689">
    <property type="entry name" value="Homeodomain-like"/>
    <property type="match status" value="2"/>
</dbReference>
<gene>
    <name evidence="5" type="ORF">BXP70_19175</name>
</gene>